<evidence type="ECO:0000313" key="2">
    <source>
        <dbReference type="Proteomes" id="UP000323560"/>
    </source>
</evidence>
<dbReference type="KEGG" id="gti:FXF46_03225"/>
<dbReference type="GO" id="GO:0004519">
    <property type="term" value="F:endonuclease activity"/>
    <property type="evidence" value="ECO:0007669"/>
    <property type="project" value="UniProtKB-KW"/>
</dbReference>
<keyword evidence="1" id="KW-0255">Endonuclease</keyword>
<sequence>MNAIMSFSYETLAPVLKEYSHKIEQPLRALHPFYQERLANLAYKTVLEAGVEAPEKLDVCKEILKIFAGFDRETERLLYMSSYLGLEPWQFSDPSLKESRKLWSRKSKKVRRNIRRYLNIPVPEDAVEQEFNSRKVARAESYIVKKTESGKKISAYENAQYRKNIRRAKFNLIAKLIKHSSIDILLYKGFFLTLTMPSEFRKTSYEVAMAEIRDRWKKIMEILQAEGIVVLGVKKIHLHKDETPHIHLSLYCNPIHEGFIRETVWKFFINDEKHGDEAFQEIYDHDGALAYLLRDFCLEDDETFCEIKFIGLKAGFLTFWDHFYKRDYGNSKLSHLSNNRLFKARRLLKDREDLKNPASILFLLRAFAEPSLNEISKWHINLKQLTLTDEWTTLRIADLQFCIHGRQNILPKTRRTSFVNPEKRQLSNVFSILIRENQEGAITAIHPLRECVDRRFLRTRAELALCRARPPPKPSDTNDRFRIISGEREVLRRPV</sequence>
<dbReference type="AlphaFoldDB" id="A0AAP9JHG9"/>
<accession>A0AAP9JHG9</accession>
<evidence type="ECO:0000313" key="1">
    <source>
        <dbReference type="EMBL" id="QEH95374.1"/>
    </source>
</evidence>
<reference evidence="1 2" key="1">
    <citation type="submission" date="2019-08" db="EMBL/GenBank/DDBJ databases">
        <title>Gluconobacter frateurii HD924 genome.</title>
        <authorList>
            <person name="Liu Y."/>
            <person name="Zhang P."/>
        </authorList>
    </citation>
    <scope>NUCLEOTIDE SEQUENCE [LARGE SCALE GENOMIC DNA]</scope>
    <source>
        <strain evidence="1 2">HD924</strain>
    </source>
</reference>
<gene>
    <name evidence="1" type="ORF">FXF46_03225</name>
</gene>
<keyword evidence="1" id="KW-0540">Nuclease</keyword>
<dbReference type="EMBL" id="CP043043">
    <property type="protein sequence ID" value="QEH95374.1"/>
    <property type="molecule type" value="Genomic_DNA"/>
</dbReference>
<organism evidence="1 2">
    <name type="scientific">Gluconobacter thailandicus</name>
    <dbReference type="NCBI Taxonomy" id="257438"/>
    <lineage>
        <taxon>Bacteria</taxon>
        <taxon>Pseudomonadati</taxon>
        <taxon>Pseudomonadota</taxon>
        <taxon>Alphaproteobacteria</taxon>
        <taxon>Acetobacterales</taxon>
        <taxon>Acetobacteraceae</taxon>
        <taxon>Gluconobacter</taxon>
    </lineage>
</organism>
<dbReference type="Proteomes" id="UP000323560">
    <property type="component" value="Chromosome"/>
</dbReference>
<proteinExistence type="predicted"/>
<name>A0AAP9JHG9_GLUTH</name>
<protein>
    <submittedName>
        <fullName evidence="1">Replication endonuclease</fullName>
    </submittedName>
</protein>
<keyword evidence="1" id="KW-0378">Hydrolase</keyword>